<dbReference type="InterPro" id="IPR017871">
    <property type="entry name" value="ABC_transporter-like_CS"/>
</dbReference>
<feature type="region of interest" description="Disordered" evidence="5">
    <location>
        <begin position="542"/>
        <end position="592"/>
    </location>
</feature>
<dbReference type="InterPro" id="IPR032524">
    <property type="entry name" value="ABC_tran_C"/>
</dbReference>
<dbReference type="Pfam" id="PF16326">
    <property type="entry name" value="ABC_tran_CTD"/>
    <property type="match status" value="1"/>
</dbReference>
<dbReference type="PROSITE" id="PS50893">
    <property type="entry name" value="ABC_TRANSPORTER_2"/>
    <property type="match status" value="2"/>
</dbReference>
<evidence type="ECO:0000256" key="2">
    <source>
        <dbReference type="ARBA" id="ARBA00022741"/>
    </source>
</evidence>
<dbReference type="GO" id="GO:0016887">
    <property type="term" value="F:ATP hydrolysis activity"/>
    <property type="evidence" value="ECO:0007669"/>
    <property type="project" value="InterPro"/>
</dbReference>
<dbReference type="EMBL" id="DVLX01000009">
    <property type="protein sequence ID" value="HIT98749.1"/>
    <property type="molecule type" value="Genomic_DNA"/>
</dbReference>
<keyword evidence="1" id="KW-0677">Repeat</keyword>
<dbReference type="PANTHER" id="PTHR42855">
    <property type="entry name" value="ABC TRANSPORTER ATP-BINDING SUBUNIT"/>
    <property type="match status" value="1"/>
</dbReference>
<dbReference type="InterPro" id="IPR003439">
    <property type="entry name" value="ABC_transporter-like_ATP-bd"/>
</dbReference>
<feature type="compositionally biased region" description="Basic and acidic residues" evidence="5">
    <location>
        <begin position="574"/>
        <end position="592"/>
    </location>
</feature>
<dbReference type="Gene3D" id="1.10.287.380">
    <property type="entry name" value="Valyl-tRNA synthetase, C-terminal domain"/>
    <property type="match status" value="1"/>
</dbReference>
<organism evidence="7 8">
    <name type="scientific">Candidatus Allocopromorpha excrementavium</name>
    <dbReference type="NCBI Taxonomy" id="2840741"/>
    <lineage>
        <taxon>Bacteria</taxon>
        <taxon>Bacillati</taxon>
        <taxon>Bacillota</taxon>
        <taxon>Clostridia</taxon>
        <taxon>Eubacteriales</taxon>
        <taxon>Eubacteriaceae</taxon>
        <taxon>Eubacteriaceae incertae sedis</taxon>
        <taxon>Candidatus Allocopromorpha</taxon>
    </lineage>
</organism>
<gene>
    <name evidence="7" type="ORF">IAD12_00655</name>
</gene>
<dbReference type="GO" id="GO:0003677">
    <property type="term" value="F:DNA binding"/>
    <property type="evidence" value="ECO:0007669"/>
    <property type="project" value="InterPro"/>
</dbReference>
<dbReference type="FunFam" id="3.40.50.300:FF:000309">
    <property type="entry name" value="ABC transporter ATP-binding protein"/>
    <property type="match status" value="1"/>
</dbReference>
<dbReference type="FunFam" id="3.40.50.300:FF:000011">
    <property type="entry name" value="Putative ABC transporter ATP-binding component"/>
    <property type="match status" value="1"/>
</dbReference>
<evidence type="ECO:0000256" key="4">
    <source>
        <dbReference type="SAM" id="Coils"/>
    </source>
</evidence>
<dbReference type="PROSITE" id="PS00211">
    <property type="entry name" value="ABC_TRANSPORTER_1"/>
    <property type="match status" value="2"/>
</dbReference>
<reference evidence="7" key="2">
    <citation type="journal article" date="2021" name="PeerJ">
        <title>Extensive microbial diversity within the chicken gut microbiome revealed by metagenomics and culture.</title>
        <authorList>
            <person name="Gilroy R."/>
            <person name="Ravi A."/>
            <person name="Getino M."/>
            <person name="Pursley I."/>
            <person name="Horton D.L."/>
            <person name="Alikhan N.F."/>
            <person name="Baker D."/>
            <person name="Gharbi K."/>
            <person name="Hall N."/>
            <person name="Watson M."/>
            <person name="Adriaenssens E.M."/>
            <person name="Foster-Nyarko E."/>
            <person name="Jarju S."/>
            <person name="Secka A."/>
            <person name="Antonio M."/>
            <person name="Oren A."/>
            <person name="Chaudhuri R.R."/>
            <person name="La Ragione R."/>
            <person name="Hildebrand F."/>
            <person name="Pallen M.J."/>
        </authorList>
    </citation>
    <scope>NUCLEOTIDE SEQUENCE</scope>
    <source>
        <strain evidence="7">CHK176-22527</strain>
    </source>
</reference>
<reference evidence="7" key="1">
    <citation type="submission" date="2020-10" db="EMBL/GenBank/DDBJ databases">
        <authorList>
            <person name="Gilroy R."/>
        </authorList>
    </citation>
    <scope>NUCLEOTIDE SEQUENCE</scope>
    <source>
        <strain evidence="7">CHK176-22527</strain>
    </source>
</reference>
<dbReference type="GO" id="GO:0005524">
    <property type="term" value="F:ATP binding"/>
    <property type="evidence" value="ECO:0007669"/>
    <property type="project" value="UniProtKB-KW"/>
</dbReference>
<accession>A0A9D1KUS7</accession>
<feature type="domain" description="ABC transporter" evidence="6">
    <location>
        <begin position="4"/>
        <end position="257"/>
    </location>
</feature>
<sequence length="661" mass="76333">MIVVSAKDLTKAYGEDTVLDKISFHINKGERVGIVGVNGAGKTTLLKMLTGELDYESGEFFISADTKTGYLKQDDGFSAENTVIREVEKIFSKFKNIEEEMSQILDRMKEGEEDVQLLQRYDDLQEKYGNLGGYTYKSEMTGILLSMGFGEESFNKKITSLSGGERTRLSLACLLLEKPDILFLDEPTNHLDIATLKWLEQYLKNYKGTMVLVSHDRYFLDETVTRIFEIENHKLNIYEGNYSFYASERKKRRDAELKSYEKQQKEIQRQEEIIRRFKQHGTEKLAKRAASREKRLQSVELVKRPDAEHGKMKISFKENFQSGKDVILAEDLSKSFGYGENRRELFRDVNLDIKRGERVCLVGDNGIGKTTLLRMILGEIPCGSGRIKIGYNVQMGYYDQGQRLLTGDNTVIDELHDSYRLYTETELRNMLGRFLFRGESVFLKVSSLSGGEKARLSLLKLMMSGANMLILDEPTNHLDIESKEVFEEALAEFPGTCLIVSHDRYFLNRVPTRIIELTSEGMKNYLGKYDYYVEKKQEEEKRETSADISLADRYTGTRRENTENKRGGGPTGSEEEKLSSAERRRIQKEKEARERRLKRRREALESDIQTLEEDIAELENAVTLEENMTDHKKLAEIGSLLEEKRNLLEEKYEEWLVLQEQ</sequence>
<dbReference type="InterPro" id="IPR037118">
    <property type="entry name" value="Val-tRNA_synth_C_sf"/>
</dbReference>
<dbReference type="InterPro" id="IPR003593">
    <property type="entry name" value="AAA+_ATPase"/>
</dbReference>
<feature type="domain" description="ABC transporter" evidence="6">
    <location>
        <begin position="327"/>
        <end position="544"/>
    </location>
</feature>
<dbReference type="InterPro" id="IPR051309">
    <property type="entry name" value="ABCF_ATPase"/>
</dbReference>
<feature type="compositionally biased region" description="Basic and acidic residues" evidence="5">
    <location>
        <begin position="555"/>
        <end position="566"/>
    </location>
</feature>
<dbReference type="SUPFAM" id="SSF52540">
    <property type="entry name" value="P-loop containing nucleoside triphosphate hydrolases"/>
    <property type="match status" value="2"/>
</dbReference>
<dbReference type="InterPro" id="IPR032781">
    <property type="entry name" value="ABC_tran_Xtn"/>
</dbReference>
<keyword evidence="2" id="KW-0547">Nucleotide-binding</keyword>
<dbReference type="NCBIfam" id="NF000355">
    <property type="entry name" value="ribo_prot_ABC_F"/>
    <property type="match status" value="1"/>
</dbReference>
<keyword evidence="4" id="KW-0175">Coiled coil</keyword>
<dbReference type="Gene3D" id="3.40.50.300">
    <property type="entry name" value="P-loop containing nucleotide triphosphate hydrolases"/>
    <property type="match status" value="2"/>
</dbReference>
<evidence type="ECO:0000256" key="5">
    <source>
        <dbReference type="SAM" id="MobiDB-lite"/>
    </source>
</evidence>
<evidence type="ECO:0000256" key="3">
    <source>
        <dbReference type="ARBA" id="ARBA00022840"/>
    </source>
</evidence>
<dbReference type="Pfam" id="PF12848">
    <property type="entry name" value="ABC_tran_Xtn"/>
    <property type="match status" value="1"/>
</dbReference>
<evidence type="ECO:0000313" key="7">
    <source>
        <dbReference type="EMBL" id="HIT98749.1"/>
    </source>
</evidence>
<evidence type="ECO:0000313" key="8">
    <source>
        <dbReference type="Proteomes" id="UP000824159"/>
    </source>
</evidence>
<dbReference type="InterPro" id="IPR027417">
    <property type="entry name" value="P-loop_NTPase"/>
</dbReference>
<dbReference type="CDD" id="cd03221">
    <property type="entry name" value="ABCF_EF-3"/>
    <property type="match status" value="2"/>
</dbReference>
<evidence type="ECO:0000259" key="6">
    <source>
        <dbReference type="PROSITE" id="PS50893"/>
    </source>
</evidence>
<dbReference type="AlphaFoldDB" id="A0A9D1KUS7"/>
<dbReference type="PANTHER" id="PTHR42855:SF2">
    <property type="entry name" value="DRUG RESISTANCE ABC TRANSPORTER,ATP-BINDING PROTEIN"/>
    <property type="match status" value="1"/>
</dbReference>
<comment type="caution">
    <text evidence="7">The sequence shown here is derived from an EMBL/GenBank/DDBJ whole genome shotgun (WGS) entry which is preliminary data.</text>
</comment>
<feature type="coiled-coil region" evidence="4">
    <location>
        <begin position="250"/>
        <end position="280"/>
    </location>
</feature>
<dbReference type="SMART" id="SM00382">
    <property type="entry name" value="AAA"/>
    <property type="match status" value="2"/>
</dbReference>
<name>A0A9D1KUS7_9FIRM</name>
<evidence type="ECO:0000256" key="1">
    <source>
        <dbReference type="ARBA" id="ARBA00022737"/>
    </source>
</evidence>
<dbReference type="Pfam" id="PF00005">
    <property type="entry name" value="ABC_tran"/>
    <property type="match status" value="2"/>
</dbReference>
<keyword evidence="3 7" id="KW-0067">ATP-binding</keyword>
<protein>
    <submittedName>
        <fullName evidence="7">ABC-F family ATP-binding cassette domain-containing protein</fullName>
    </submittedName>
</protein>
<dbReference type="Proteomes" id="UP000824159">
    <property type="component" value="Unassembled WGS sequence"/>
</dbReference>
<proteinExistence type="predicted"/>